<evidence type="ECO:0000256" key="3">
    <source>
        <dbReference type="ARBA" id="ARBA00022741"/>
    </source>
</evidence>
<dbReference type="InterPro" id="IPR050107">
    <property type="entry name" value="ABC_carbohydrate_import_ATPase"/>
</dbReference>
<dbReference type="Proteomes" id="UP000030182">
    <property type="component" value="Unassembled WGS sequence"/>
</dbReference>
<dbReference type="InterPro" id="IPR003439">
    <property type="entry name" value="ABC_transporter-like_ATP-bd"/>
</dbReference>
<evidence type="ECO:0000259" key="5">
    <source>
        <dbReference type="PROSITE" id="PS50893"/>
    </source>
</evidence>
<dbReference type="InterPro" id="IPR027417">
    <property type="entry name" value="P-loop_NTPase"/>
</dbReference>
<dbReference type="Pfam" id="PF00005">
    <property type="entry name" value="ABC_tran"/>
    <property type="match status" value="2"/>
</dbReference>
<keyword evidence="3" id="KW-0547">Nucleotide-binding</keyword>
<evidence type="ECO:0000313" key="7">
    <source>
        <dbReference type="Proteomes" id="UP000030182"/>
    </source>
</evidence>
<proteinExistence type="predicted"/>
<keyword evidence="1" id="KW-0813">Transport</keyword>
<name>A0ABR4SHN6_9MICO</name>
<feature type="domain" description="ABC transporter" evidence="5">
    <location>
        <begin position="17"/>
        <end position="252"/>
    </location>
</feature>
<organism evidence="6 7">
    <name type="scientific">Dermabacter hominis 1368</name>
    <dbReference type="NCBI Taxonomy" id="1450519"/>
    <lineage>
        <taxon>Bacteria</taxon>
        <taxon>Bacillati</taxon>
        <taxon>Actinomycetota</taxon>
        <taxon>Actinomycetes</taxon>
        <taxon>Micrococcales</taxon>
        <taxon>Dermabacteraceae</taxon>
        <taxon>Dermabacter</taxon>
    </lineage>
</organism>
<protein>
    <recommendedName>
        <fullName evidence="5">ABC transporter domain-containing protein</fullName>
    </recommendedName>
</protein>
<dbReference type="PROSITE" id="PS00211">
    <property type="entry name" value="ABC_TRANSPORTER_1"/>
    <property type="match status" value="1"/>
</dbReference>
<dbReference type="EMBL" id="JDRS01000022">
    <property type="protein sequence ID" value="KDS92581.1"/>
    <property type="molecule type" value="Genomic_DNA"/>
</dbReference>
<comment type="caution">
    <text evidence="6">The sequence shown here is derived from an EMBL/GenBank/DDBJ whole genome shotgun (WGS) entry which is preliminary data.</text>
</comment>
<dbReference type="CDD" id="cd03215">
    <property type="entry name" value="ABC_Carb_Monos_II"/>
    <property type="match status" value="1"/>
</dbReference>
<dbReference type="SUPFAM" id="SSF52540">
    <property type="entry name" value="P-loop containing nucleoside triphosphate hydrolases"/>
    <property type="match status" value="2"/>
</dbReference>
<reference evidence="6 7" key="1">
    <citation type="submission" date="2014-01" db="EMBL/GenBank/DDBJ databases">
        <title>Draft genome sequence of the multidrug-resistant clinical isolate Dermabacter hominis 1368.</title>
        <authorList>
            <person name="Albersmeier A."/>
            <person name="Bomholt C."/>
            <person name="Glaub A."/>
            <person name="Ruckert C."/>
            <person name="Soriano F."/>
            <person name="Fernandez-Natal I."/>
            <person name="Tauch A."/>
        </authorList>
    </citation>
    <scope>NUCLEOTIDE SEQUENCE [LARGE SCALE GENOMIC DNA]</scope>
    <source>
        <strain evidence="6 7">1368</strain>
    </source>
</reference>
<dbReference type="CDD" id="cd03216">
    <property type="entry name" value="ABC_Carb_Monos_I"/>
    <property type="match status" value="1"/>
</dbReference>
<evidence type="ECO:0000256" key="2">
    <source>
        <dbReference type="ARBA" id="ARBA00022737"/>
    </source>
</evidence>
<dbReference type="InterPro" id="IPR003593">
    <property type="entry name" value="AAA+_ATPase"/>
</dbReference>
<dbReference type="PANTHER" id="PTHR43790:SF9">
    <property type="entry name" value="GALACTOFURANOSE TRANSPORTER ATP-BINDING PROTEIN YTFR"/>
    <property type="match status" value="1"/>
</dbReference>
<gene>
    <name evidence="6" type="ORF">DHOM_10275</name>
</gene>
<dbReference type="Gene3D" id="3.40.50.300">
    <property type="entry name" value="P-loop containing nucleotide triphosphate hydrolases"/>
    <property type="match status" value="2"/>
</dbReference>
<evidence type="ECO:0000256" key="4">
    <source>
        <dbReference type="ARBA" id="ARBA00022840"/>
    </source>
</evidence>
<sequence length="506" mass="54019">MTTKPVHATDANGEAAVRVSGISKTFGTVKALNDVSLTLRQGTVHALVGENGSGKSTLTKIIAGAYSPDSGTIELEGNVIESVTPRDALAHGVRVIYQDFALFPNMTVAENISFDGSKAPVGIVPSREARARAKKALATLGMTISPNTRLGDLSTAERQLVAIARAVSADGRIILMDEPTAALTQDEIDSFLETVRHLATQGMSFIFISHKLREVVEIADDVTVIRDGNLIATGPAADYDLERISKLMTGTDVLNERRKSAWERTGKPIVAARGISLGHEFNDINLELHPGRILGLSGLVGCGKIEIGLALAGLISCDKGTIELNGKPTKDLRSKKEIQYVPDDRLTEGLFLDWSIADNMTVNNLHNVRGKGGLISAPSIMASAKEWRSRLRIKAPSVSAPASSLSGGNQQRVLLARTLAPRPKVVIINNPTVGVDVGSRADIHDLIRSVADEGTAVLLVSDEPAELMSLCDEIAFVVQGKIVKQAEATELTEEIIIDINGQRSQV</sequence>
<feature type="domain" description="ABC transporter" evidence="5">
    <location>
        <begin position="256"/>
        <end position="504"/>
    </location>
</feature>
<dbReference type="InterPro" id="IPR017871">
    <property type="entry name" value="ABC_transporter-like_CS"/>
</dbReference>
<accession>A0ABR4SHN6</accession>
<dbReference type="PROSITE" id="PS50893">
    <property type="entry name" value="ABC_TRANSPORTER_2"/>
    <property type="match status" value="2"/>
</dbReference>
<evidence type="ECO:0000256" key="1">
    <source>
        <dbReference type="ARBA" id="ARBA00022448"/>
    </source>
</evidence>
<dbReference type="RefSeq" id="WP_052126762.1">
    <property type="nucleotide sequence ID" value="NZ_KN323183.1"/>
</dbReference>
<keyword evidence="2" id="KW-0677">Repeat</keyword>
<evidence type="ECO:0000313" key="6">
    <source>
        <dbReference type="EMBL" id="KDS92581.1"/>
    </source>
</evidence>
<keyword evidence="4" id="KW-0067">ATP-binding</keyword>
<dbReference type="SMART" id="SM00382">
    <property type="entry name" value="AAA"/>
    <property type="match status" value="2"/>
</dbReference>
<keyword evidence="7" id="KW-1185">Reference proteome</keyword>
<dbReference type="PANTHER" id="PTHR43790">
    <property type="entry name" value="CARBOHYDRATE TRANSPORT ATP-BINDING PROTEIN MG119-RELATED"/>
    <property type="match status" value="1"/>
</dbReference>